<sequence length="729" mass="71777">MSDSDANCAQGHLFLAVPSRLRILTAASAVLAALMYNTTLAAQEISQSDIKGGSEQFLIPPNITQEQSDAFRKQIIEYVNSLVSCSKKITIGCNSVNQEIIDLLNIRENSSNSIEGYDTSALRKMIGDKILEIASSTGVFRENFNDVGLYPCSEYLRPAAIALDVESQRIQESGTVLEAVGAAFAVADFEIPGLILTYAGDYVDRLGLRTGLLQEFLPSCSLSTLSGLSAAGGGITLGDPDNTSFFYGITIGGGSIAGAGAGGDPAYAGGGVTSIAVGNGAATYSLFAGAMGEQASATGERSLAVGAFSEANGFGATAIGSNAAAIGRGSSAFGYAASANGIAATAVGSNANANGDGATAVGPQSFAGSQGSVALGFLSFANGHGSTGVGFAVAAYGEGSIAMGLHAQANGKGAMAIGYDAVAGDGASNAVAVGREAQALGVSSIAIGTNAAALTESGIAIGTDAIAQQGAAVAIGLANTASGNGAVAIGDPNFATGQGAVAVGAGNVALGNGSLAIGLENSAIGDSALALGDSGSAQGIGAIAIGQGTGASGHGATAIGTEATALFVNSTAIGSGAVTTRENQVAIGSSRNTYSMPGLGSPMSMASQIGPLALVTTDSSGNLGSDGGLLARNVIENRQGVALGIAMTNPDLVAGETSGVSVNWGNYQGATAFSLSGATVVANDMLGEQQGGRIAITASLGVATAYREPNFRIRNKSRIGARVGGQFTW</sequence>
<feature type="domain" description="Trimeric autotransporter adhesin YadA-like head" evidence="2">
    <location>
        <begin position="472"/>
        <end position="490"/>
    </location>
</feature>
<gene>
    <name evidence="3" type="ORF">GRI48_12575</name>
</gene>
<protein>
    <recommendedName>
        <fullName evidence="2">Trimeric autotransporter adhesin YadA-like head domain-containing protein</fullName>
    </recommendedName>
</protein>
<feature type="chain" id="PRO_5032916686" description="Trimeric autotransporter adhesin YadA-like head domain-containing protein" evidence="1">
    <location>
        <begin position="42"/>
        <end position="729"/>
    </location>
</feature>
<feature type="domain" description="Trimeric autotransporter adhesin YadA-like head" evidence="2">
    <location>
        <begin position="311"/>
        <end position="336"/>
    </location>
</feature>
<dbReference type="RefSeq" id="WP_160676818.1">
    <property type="nucleotide sequence ID" value="NZ_WTYN01000003.1"/>
</dbReference>
<dbReference type="SUPFAM" id="SSF101967">
    <property type="entry name" value="Adhesin YadA, collagen-binding domain"/>
    <property type="match status" value="2"/>
</dbReference>
<dbReference type="GO" id="GO:0019867">
    <property type="term" value="C:outer membrane"/>
    <property type="evidence" value="ECO:0007669"/>
    <property type="project" value="InterPro"/>
</dbReference>
<feature type="domain" description="Trimeric autotransporter adhesin YadA-like head" evidence="2">
    <location>
        <begin position="495"/>
        <end position="518"/>
    </location>
</feature>
<evidence type="ECO:0000313" key="4">
    <source>
        <dbReference type="Proteomes" id="UP000445582"/>
    </source>
</evidence>
<evidence type="ECO:0000313" key="3">
    <source>
        <dbReference type="EMBL" id="MXO63841.1"/>
    </source>
</evidence>
<dbReference type="CDD" id="cd12820">
    <property type="entry name" value="LbR_YadA-like"/>
    <property type="match status" value="2"/>
</dbReference>
<keyword evidence="1" id="KW-0732">Signal</keyword>
<dbReference type="InterPro" id="IPR011049">
    <property type="entry name" value="Serralysin-like_metalloprot_C"/>
</dbReference>
<feature type="domain" description="Trimeric autotransporter adhesin YadA-like head" evidence="2">
    <location>
        <begin position="339"/>
        <end position="365"/>
    </location>
</feature>
<proteinExistence type="predicted"/>
<evidence type="ECO:0000256" key="1">
    <source>
        <dbReference type="SAM" id="SignalP"/>
    </source>
</evidence>
<feature type="domain" description="Trimeric autotransporter adhesin YadA-like head" evidence="2">
    <location>
        <begin position="523"/>
        <end position="548"/>
    </location>
</feature>
<dbReference type="OrthoDB" id="7427181at2"/>
<feature type="domain" description="Trimeric autotransporter adhesin YadA-like head" evidence="2">
    <location>
        <begin position="395"/>
        <end position="421"/>
    </location>
</feature>
<feature type="domain" description="Trimeric autotransporter adhesin YadA-like head" evidence="2">
    <location>
        <begin position="551"/>
        <end position="577"/>
    </location>
</feature>
<dbReference type="Gene3D" id="2.150.10.10">
    <property type="entry name" value="Serralysin-like metalloprotease, C-terminal"/>
    <property type="match status" value="3"/>
</dbReference>
<dbReference type="Proteomes" id="UP000445582">
    <property type="component" value="Unassembled WGS sequence"/>
</dbReference>
<comment type="caution">
    <text evidence="3">The sequence shown here is derived from an EMBL/GenBank/DDBJ whole genome shotgun (WGS) entry which is preliminary data.</text>
</comment>
<feature type="domain" description="Trimeric autotransporter adhesin YadA-like head" evidence="2">
    <location>
        <begin position="290"/>
        <end position="309"/>
    </location>
</feature>
<feature type="domain" description="Trimeric autotransporter adhesin YadA-like head" evidence="2">
    <location>
        <begin position="429"/>
        <end position="451"/>
    </location>
</feature>
<dbReference type="Pfam" id="PF05658">
    <property type="entry name" value="YadA_head"/>
    <property type="match status" value="9"/>
</dbReference>
<keyword evidence="4" id="KW-1185">Reference proteome</keyword>
<evidence type="ECO:0000259" key="2">
    <source>
        <dbReference type="Pfam" id="PF05658"/>
    </source>
</evidence>
<dbReference type="AlphaFoldDB" id="A0A844YI82"/>
<dbReference type="EMBL" id="WTYN01000003">
    <property type="protein sequence ID" value="MXO63841.1"/>
    <property type="molecule type" value="Genomic_DNA"/>
</dbReference>
<reference evidence="3 4" key="1">
    <citation type="submission" date="2019-12" db="EMBL/GenBank/DDBJ databases">
        <title>Genomic-based taxomic classification of the family Erythrobacteraceae.</title>
        <authorList>
            <person name="Xu L."/>
        </authorList>
    </citation>
    <scope>NUCLEOTIDE SEQUENCE [LARGE SCALE GENOMIC DNA]</scope>
    <source>
        <strain evidence="3 4">MCCC 1A09965</strain>
    </source>
</reference>
<name>A0A844YI82_9SPHN</name>
<dbReference type="InterPro" id="IPR008640">
    <property type="entry name" value="Adhesin_Head_dom"/>
</dbReference>
<feature type="signal peptide" evidence="1">
    <location>
        <begin position="1"/>
        <end position="41"/>
    </location>
</feature>
<organism evidence="3 4">
    <name type="scientific">Qipengyuania oceanensis</name>
    <dbReference type="NCBI Taxonomy" id="1463597"/>
    <lineage>
        <taxon>Bacteria</taxon>
        <taxon>Pseudomonadati</taxon>
        <taxon>Pseudomonadota</taxon>
        <taxon>Alphaproteobacteria</taxon>
        <taxon>Sphingomonadales</taxon>
        <taxon>Erythrobacteraceae</taxon>
        <taxon>Qipengyuania</taxon>
    </lineage>
</organism>
<accession>A0A844YI82</accession>